<dbReference type="Pfam" id="PF05721">
    <property type="entry name" value="PhyH"/>
    <property type="match status" value="1"/>
</dbReference>
<dbReference type="RefSeq" id="WP_370563862.1">
    <property type="nucleotide sequence ID" value="NZ_JBFWIB010000005.1"/>
</dbReference>
<proteinExistence type="predicted"/>
<accession>A0ABV4HQR7</accession>
<keyword evidence="2" id="KW-0223">Dioxygenase</keyword>
<organism evidence="2 3">
    <name type="scientific">Luteimonas salinilitoris</name>
    <dbReference type="NCBI Taxonomy" id="3237697"/>
    <lineage>
        <taxon>Bacteria</taxon>
        <taxon>Pseudomonadati</taxon>
        <taxon>Pseudomonadota</taxon>
        <taxon>Gammaproteobacteria</taxon>
        <taxon>Lysobacterales</taxon>
        <taxon>Lysobacteraceae</taxon>
        <taxon>Luteimonas</taxon>
    </lineage>
</organism>
<dbReference type="GO" id="GO:0051213">
    <property type="term" value="F:dioxygenase activity"/>
    <property type="evidence" value="ECO:0007669"/>
    <property type="project" value="UniProtKB-KW"/>
</dbReference>
<keyword evidence="2" id="KW-0560">Oxidoreductase</keyword>
<evidence type="ECO:0000313" key="3">
    <source>
        <dbReference type="Proteomes" id="UP001566331"/>
    </source>
</evidence>
<gene>
    <name evidence="2" type="ORF">AB6713_07910</name>
</gene>
<dbReference type="PANTHER" id="PTHR20883">
    <property type="entry name" value="PHYTANOYL-COA DIOXYGENASE DOMAIN CONTAINING 1"/>
    <property type="match status" value="1"/>
</dbReference>
<sequence length="270" mass="30296">MTIDLDTPYPLTDAQVAQFRRDGFIKLKQVFDAETLRRYGAEITRLTIALNTQTVPLAERSTYDRAFLQVMNLWEQGGAAREFVFGRRLAGIAAALLQVDGVRLYHDQSLYKEPGGGITPAHADQYYWPVDSDRTVTAWVPLQAVPQDMGPLAFFAGSQHVEFGRDLGISDESERAITAAMEAHGFPVIDAPFDLGEVSFHLGWTFHRAGPNRSRRPRSVMTVIYMDRDMRLKAPENHMQQSDRERWCPGAEVGAVIDTPSNPVLFERAA</sequence>
<dbReference type="PANTHER" id="PTHR20883:SF48">
    <property type="entry name" value="ECTOINE DIOXYGENASE"/>
    <property type="match status" value="1"/>
</dbReference>
<dbReference type="InterPro" id="IPR008775">
    <property type="entry name" value="Phytyl_CoA_dOase-like"/>
</dbReference>
<comment type="cofactor">
    <cofactor evidence="1">
        <name>Fe(2+)</name>
        <dbReference type="ChEBI" id="CHEBI:29033"/>
    </cofactor>
</comment>
<comment type="caution">
    <text evidence="2">The sequence shown here is derived from an EMBL/GenBank/DDBJ whole genome shotgun (WGS) entry which is preliminary data.</text>
</comment>
<protein>
    <submittedName>
        <fullName evidence="2">Phytanoyl-CoA dioxygenase family protein</fullName>
    </submittedName>
</protein>
<keyword evidence="3" id="KW-1185">Reference proteome</keyword>
<evidence type="ECO:0000313" key="2">
    <source>
        <dbReference type="EMBL" id="MEZ0474543.1"/>
    </source>
</evidence>
<dbReference type="SUPFAM" id="SSF51197">
    <property type="entry name" value="Clavaminate synthase-like"/>
    <property type="match status" value="1"/>
</dbReference>
<dbReference type="Gene3D" id="2.60.120.620">
    <property type="entry name" value="q2cbj1_9rhob like domain"/>
    <property type="match status" value="1"/>
</dbReference>
<dbReference type="EMBL" id="JBFWIC010000008">
    <property type="protein sequence ID" value="MEZ0474543.1"/>
    <property type="molecule type" value="Genomic_DNA"/>
</dbReference>
<dbReference type="Proteomes" id="UP001566331">
    <property type="component" value="Unassembled WGS sequence"/>
</dbReference>
<reference evidence="2 3" key="1">
    <citation type="submission" date="2024-07" db="EMBL/GenBank/DDBJ databases">
        <title>Luteimonas salilacus sp. nov., isolated from the shore soil of Salt Lake in Tibet of China.</title>
        <authorList>
            <person name="Zhang X."/>
            <person name="Li A."/>
        </authorList>
    </citation>
    <scope>NUCLEOTIDE SEQUENCE [LARGE SCALE GENOMIC DNA]</scope>
    <source>
        <strain evidence="2 3">B3-2-R+30</strain>
    </source>
</reference>
<name>A0ABV4HQR7_9GAMM</name>
<evidence type="ECO:0000256" key="1">
    <source>
        <dbReference type="ARBA" id="ARBA00001954"/>
    </source>
</evidence>